<keyword evidence="1" id="KW-0479">Metal-binding</keyword>
<proteinExistence type="predicted"/>
<dbReference type="GO" id="GO:0046872">
    <property type="term" value="F:metal ion binding"/>
    <property type="evidence" value="ECO:0007669"/>
    <property type="project" value="UniProtKB-KW"/>
</dbReference>
<name>A0A178W013_ARATH</name>
<reference evidence="5" key="1">
    <citation type="journal article" date="2016" name="Proc. Natl. Acad. Sci. U.S.A.">
        <title>Chromosome-level assembly of Arabidopsis thaliana Ler reveals the extent of translocation and inversion polymorphisms.</title>
        <authorList>
            <person name="Zapata L."/>
            <person name="Ding J."/>
            <person name="Willing E.M."/>
            <person name="Hartwig B."/>
            <person name="Bezdan D."/>
            <person name="Jiao W.B."/>
            <person name="Patel V."/>
            <person name="Velikkakam James G."/>
            <person name="Koornneef M."/>
            <person name="Ossowski S."/>
            <person name="Schneeberger K."/>
        </authorList>
    </citation>
    <scope>NUCLEOTIDE SEQUENCE [LARGE SCALE GENOMIC DNA]</scope>
    <source>
        <strain evidence="5">cv. Landsberg erecta</strain>
    </source>
</reference>
<dbReference type="PANTHER" id="PTHR11081:SF9">
    <property type="entry name" value="FLAP ENDONUCLEASE 1"/>
    <property type="match status" value="1"/>
</dbReference>
<organism evidence="4 5">
    <name type="scientific">Arabidopsis thaliana</name>
    <name type="common">Mouse-ear cress</name>
    <dbReference type="NCBI Taxonomy" id="3702"/>
    <lineage>
        <taxon>Eukaryota</taxon>
        <taxon>Viridiplantae</taxon>
        <taxon>Streptophyta</taxon>
        <taxon>Embryophyta</taxon>
        <taxon>Tracheophyta</taxon>
        <taxon>Spermatophyta</taxon>
        <taxon>Magnoliopsida</taxon>
        <taxon>eudicotyledons</taxon>
        <taxon>Gunneridae</taxon>
        <taxon>Pentapetalae</taxon>
        <taxon>rosids</taxon>
        <taxon>malvids</taxon>
        <taxon>Brassicales</taxon>
        <taxon>Brassicaceae</taxon>
        <taxon>Camelineae</taxon>
        <taxon>Arabidopsis</taxon>
    </lineage>
</organism>
<dbReference type="EMBL" id="LUHQ01000002">
    <property type="protein sequence ID" value="OAP11444.1"/>
    <property type="molecule type" value="Genomic_DNA"/>
</dbReference>
<comment type="caution">
    <text evidence="4">The sequence shown here is derived from an EMBL/GenBank/DDBJ whole genome shotgun (WGS) entry which is preliminary data.</text>
</comment>
<dbReference type="InterPro" id="IPR006084">
    <property type="entry name" value="XPG/Rad2"/>
</dbReference>
<evidence type="ECO:0000256" key="1">
    <source>
        <dbReference type="ARBA" id="ARBA00022723"/>
    </source>
</evidence>
<dbReference type="SUPFAM" id="SSF88723">
    <property type="entry name" value="PIN domain-like"/>
    <property type="match status" value="1"/>
</dbReference>
<dbReference type="SMART" id="SM00485">
    <property type="entry name" value="XPGN"/>
    <property type="match status" value="1"/>
</dbReference>
<feature type="domain" description="XPG N-terminal" evidence="3">
    <location>
        <begin position="1"/>
        <end position="110"/>
    </location>
</feature>
<dbReference type="Pfam" id="PF00752">
    <property type="entry name" value="XPG_N"/>
    <property type="match status" value="1"/>
</dbReference>
<dbReference type="ExpressionAtlas" id="A0A178W013">
    <property type="expression patterns" value="baseline and differential"/>
</dbReference>
<keyword evidence="2" id="KW-0460">Magnesium</keyword>
<dbReference type="PRINTS" id="PR00853">
    <property type="entry name" value="XPGRADSUPER"/>
</dbReference>
<dbReference type="InterPro" id="IPR006085">
    <property type="entry name" value="XPG_DNA_repair_N"/>
</dbReference>
<dbReference type="AlphaFoldDB" id="A0A178W013"/>
<evidence type="ECO:0000313" key="5">
    <source>
        <dbReference type="Proteomes" id="UP000078284"/>
    </source>
</evidence>
<gene>
    <name evidence="4" type="ordered locus">AXX17_At2g01540</name>
</gene>
<protein>
    <recommendedName>
        <fullName evidence="3">XPG N-terminal domain-containing protein</fullName>
    </recommendedName>
</protein>
<sequence>MGFTSLYSLYEKSKVLKSISFSALNSKTLAIDASMWLYRGALNNARKFLEEPTTPNSEHIMFVIKKVKQFIDRNVNPILVFDGHRLPIKPPRNPIKTLEYVKDLDASAQLMAPDDPKRKDKEKNATKIFQSHIHITPYVIHVFIEYVYNQVIEELQHLNVPEVSNLPFLRDSESGDEFVIRKYEDSTGTYLSTTKTKEIAEGRLNPETHEKFTHVEVEETDDEETT</sequence>
<evidence type="ECO:0000259" key="3">
    <source>
        <dbReference type="SMART" id="SM00485"/>
    </source>
</evidence>
<dbReference type="PANTHER" id="PTHR11081">
    <property type="entry name" value="FLAP ENDONUCLEASE FAMILY MEMBER"/>
    <property type="match status" value="1"/>
</dbReference>
<evidence type="ECO:0000313" key="4">
    <source>
        <dbReference type="EMBL" id="OAP11444.1"/>
    </source>
</evidence>
<dbReference type="Proteomes" id="UP000078284">
    <property type="component" value="Chromosome 2"/>
</dbReference>
<dbReference type="GO" id="GO:0004518">
    <property type="term" value="F:nuclease activity"/>
    <property type="evidence" value="ECO:0007669"/>
    <property type="project" value="InterPro"/>
</dbReference>
<accession>A0A178W013</accession>
<dbReference type="Gene3D" id="3.40.50.1010">
    <property type="entry name" value="5'-nuclease"/>
    <property type="match status" value="1"/>
</dbReference>
<dbReference type="InterPro" id="IPR029060">
    <property type="entry name" value="PIN-like_dom_sf"/>
</dbReference>
<evidence type="ECO:0000256" key="2">
    <source>
        <dbReference type="ARBA" id="ARBA00022842"/>
    </source>
</evidence>